<evidence type="ECO:0000313" key="1">
    <source>
        <dbReference type="EMBL" id="QDV05169.1"/>
    </source>
</evidence>
<accession>A0A518EM47</accession>
<dbReference type="Proteomes" id="UP000320390">
    <property type="component" value="Chromosome"/>
</dbReference>
<proteinExistence type="predicted"/>
<gene>
    <name evidence="1" type="ORF">Poly30_06650</name>
</gene>
<keyword evidence="2" id="KW-1185">Reference proteome</keyword>
<name>A0A518EM47_9BACT</name>
<dbReference type="EMBL" id="CP036434">
    <property type="protein sequence ID" value="QDV05169.1"/>
    <property type="molecule type" value="Genomic_DNA"/>
</dbReference>
<organism evidence="1 2">
    <name type="scientific">Saltatorellus ferox</name>
    <dbReference type="NCBI Taxonomy" id="2528018"/>
    <lineage>
        <taxon>Bacteria</taxon>
        <taxon>Pseudomonadati</taxon>
        <taxon>Planctomycetota</taxon>
        <taxon>Planctomycetia</taxon>
        <taxon>Planctomycetia incertae sedis</taxon>
        <taxon>Saltatorellus</taxon>
    </lineage>
</organism>
<evidence type="ECO:0000313" key="2">
    <source>
        <dbReference type="Proteomes" id="UP000320390"/>
    </source>
</evidence>
<dbReference type="AlphaFoldDB" id="A0A518EM47"/>
<protein>
    <submittedName>
        <fullName evidence="1">Uncharacterized protein</fullName>
    </submittedName>
</protein>
<sequence>MVGVGFLLSAAAEPDADIETTLVHASSAGMDDNDLRVLAILTTWLGVHSARVNTERLARAVAEHSSPRVRAYWSAVCTWLGDDKRFARIVAPIAGERIDLLAVGTEFQVNRRGEDPRFESTCLRVPAGTLRDRAKDVLAPAVLAERHRGYRNRIQMGATWRADIWTALEAEPGMPVAECARRVRCSFAAAWKAAQDFLLLEEARRTAS</sequence>
<reference evidence="1 2" key="1">
    <citation type="submission" date="2019-02" db="EMBL/GenBank/DDBJ databases">
        <title>Deep-cultivation of Planctomycetes and their phenomic and genomic characterization uncovers novel biology.</title>
        <authorList>
            <person name="Wiegand S."/>
            <person name="Jogler M."/>
            <person name="Boedeker C."/>
            <person name="Pinto D."/>
            <person name="Vollmers J."/>
            <person name="Rivas-Marin E."/>
            <person name="Kohn T."/>
            <person name="Peeters S.H."/>
            <person name="Heuer A."/>
            <person name="Rast P."/>
            <person name="Oberbeckmann S."/>
            <person name="Bunk B."/>
            <person name="Jeske O."/>
            <person name="Meyerdierks A."/>
            <person name="Storesund J.E."/>
            <person name="Kallscheuer N."/>
            <person name="Luecker S."/>
            <person name="Lage O.M."/>
            <person name="Pohl T."/>
            <person name="Merkel B.J."/>
            <person name="Hornburger P."/>
            <person name="Mueller R.-W."/>
            <person name="Bruemmer F."/>
            <person name="Labrenz M."/>
            <person name="Spormann A.M."/>
            <person name="Op den Camp H."/>
            <person name="Overmann J."/>
            <person name="Amann R."/>
            <person name="Jetten M.S.M."/>
            <person name="Mascher T."/>
            <person name="Medema M.H."/>
            <person name="Devos D.P."/>
            <person name="Kaster A.-K."/>
            <person name="Ovreas L."/>
            <person name="Rohde M."/>
            <person name="Galperin M.Y."/>
            <person name="Jogler C."/>
        </authorList>
    </citation>
    <scope>NUCLEOTIDE SEQUENCE [LARGE SCALE GENOMIC DNA]</scope>
    <source>
        <strain evidence="1 2">Poly30</strain>
    </source>
</reference>